<keyword evidence="9 12" id="KW-0472">Membrane</keyword>
<organism evidence="15 16">
    <name type="scientific">Scardovia wiggsiae F0424</name>
    <dbReference type="NCBI Taxonomy" id="857290"/>
    <lineage>
        <taxon>Bacteria</taxon>
        <taxon>Bacillati</taxon>
        <taxon>Actinomycetota</taxon>
        <taxon>Actinomycetes</taxon>
        <taxon>Bifidobacteriales</taxon>
        <taxon>Bifidobacteriaceae</taxon>
        <taxon>Scardovia</taxon>
    </lineage>
</organism>
<dbReference type="InterPro" id="IPR039421">
    <property type="entry name" value="Type_1_exporter"/>
</dbReference>
<dbReference type="InterPro" id="IPR011527">
    <property type="entry name" value="ABC1_TM_dom"/>
</dbReference>
<dbReference type="InterPro" id="IPR003593">
    <property type="entry name" value="AAA+_ATPase"/>
</dbReference>
<dbReference type="Gene3D" id="1.20.1560.10">
    <property type="entry name" value="ABC transporter type 1, transmembrane domain"/>
    <property type="match status" value="1"/>
</dbReference>
<name>J0WZ02_9BIFI</name>
<dbReference type="Pfam" id="PF00664">
    <property type="entry name" value="ABC_membrane"/>
    <property type="match status" value="1"/>
</dbReference>
<dbReference type="InterPro" id="IPR027417">
    <property type="entry name" value="P-loop_NTPase"/>
</dbReference>
<evidence type="ECO:0000313" key="15">
    <source>
        <dbReference type="EMBL" id="EJD64824.1"/>
    </source>
</evidence>
<evidence type="ECO:0000259" key="13">
    <source>
        <dbReference type="PROSITE" id="PS50893"/>
    </source>
</evidence>
<feature type="transmembrane region" description="Helical" evidence="12">
    <location>
        <begin position="332"/>
        <end position="354"/>
    </location>
</feature>
<keyword evidence="2" id="KW-0813">Transport</keyword>
<dbReference type="eggNOG" id="COG1132">
    <property type="taxonomic scope" value="Bacteria"/>
</dbReference>
<comment type="caution">
    <text evidence="15">The sequence shown here is derived from an EMBL/GenBank/DDBJ whole genome shotgun (WGS) entry which is preliminary data.</text>
</comment>
<dbReference type="GO" id="GO:0005524">
    <property type="term" value="F:ATP binding"/>
    <property type="evidence" value="ECO:0007669"/>
    <property type="project" value="UniProtKB-KW"/>
</dbReference>
<feature type="transmembrane region" description="Helical" evidence="12">
    <location>
        <begin position="288"/>
        <end position="312"/>
    </location>
</feature>
<proteinExistence type="inferred from homology"/>
<dbReference type="CDD" id="cd18548">
    <property type="entry name" value="ABC_6TM_Tm287_like"/>
    <property type="match status" value="1"/>
</dbReference>
<dbReference type="AlphaFoldDB" id="J0WZ02"/>
<dbReference type="InterPro" id="IPR003439">
    <property type="entry name" value="ABC_transporter-like_ATP-bd"/>
</dbReference>
<evidence type="ECO:0000256" key="10">
    <source>
        <dbReference type="ARBA" id="ARBA00023455"/>
    </source>
</evidence>
<dbReference type="PROSITE" id="PS00211">
    <property type="entry name" value="ABC_TRANSPORTER_1"/>
    <property type="match status" value="1"/>
</dbReference>
<evidence type="ECO:0000256" key="2">
    <source>
        <dbReference type="ARBA" id="ARBA00022448"/>
    </source>
</evidence>
<evidence type="ECO:0000256" key="3">
    <source>
        <dbReference type="ARBA" id="ARBA00022475"/>
    </source>
</evidence>
<keyword evidence="6" id="KW-0547">Nucleotide-binding</keyword>
<dbReference type="InterPro" id="IPR017871">
    <property type="entry name" value="ABC_transporter-like_CS"/>
</dbReference>
<evidence type="ECO:0000256" key="11">
    <source>
        <dbReference type="SAM" id="MobiDB-lite"/>
    </source>
</evidence>
<dbReference type="Pfam" id="PF00005">
    <property type="entry name" value="ABC_tran"/>
    <property type="match status" value="1"/>
</dbReference>
<dbReference type="SUPFAM" id="SSF52540">
    <property type="entry name" value="P-loop containing nucleoside triphosphate hydrolases"/>
    <property type="match status" value="1"/>
</dbReference>
<keyword evidence="4" id="KW-0997">Cell inner membrane</keyword>
<feature type="transmembrane region" description="Helical" evidence="12">
    <location>
        <begin position="64"/>
        <end position="90"/>
    </location>
</feature>
<evidence type="ECO:0000256" key="7">
    <source>
        <dbReference type="ARBA" id="ARBA00022840"/>
    </source>
</evidence>
<gene>
    <name evidence="15" type="ORF">HMPREF9156_00699</name>
</gene>
<dbReference type="PANTHER" id="PTHR43394">
    <property type="entry name" value="ATP-DEPENDENT PERMEASE MDL1, MITOCHONDRIAL"/>
    <property type="match status" value="1"/>
</dbReference>
<keyword evidence="5 12" id="KW-0812">Transmembrane</keyword>
<dbReference type="GO" id="GO:0016887">
    <property type="term" value="F:ATP hydrolysis activity"/>
    <property type="evidence" value="ECO:0007669"/>
    <property type="project" value="InterPro"/>
</dbReference>
<dbReference type="HOGENOM" id="CLU_000604_84_3_11"/>
<protein>
    <recommendedName>
        <fullName evidence="17">ABC transporter ATP-binding protein</fullName>
    </recommendedName>
</protein>
<dbReference type="Gene3D" id="3.40.50.300">
    <property type="entry name" value="P-loop containing nucleotide triphosphate hydrolases"/>
    <property type="match status" value="1"/>
</dbReference>
<dbReference type="STRING" id="857290.HMPREF9156_00699"/>
<evidence type="ECO:0000259" key="14">
    <source>
        <dbReference type="PROSITE" id="PS50929"/>
    </source>
</evidence>
<keyword evidence="16" id="KW-1185">Reference proteome</keyword>
<reference evidence="15 16" key="1">
    <citation type="submission" date="2012-01" db="EMBL/GenBank/DDBJ databases">
        <title>The Genome Sequence of Scardovia wiggsiae F0424.</title>
        <authorList>
            <consortium name="The Broad Institute Genome Sequencing Platform"/>
            <person name="Earl A."/>
            <person name="Ward D."/>
            <person name="Feldgarden M."/>
            <person name="Gevers D."/>
            <person name="Izard J."/>
            <person name="Ganesan A."/>
            <person name="Baranova O.V."/>
            <person name="Blanton J.M."/>
            <person name="Tanner A.C."/>
            <person name="Mathney J."/>
            <person name="Dewhirst F.E."/>
            <person name="Young S.K."/>
            <person name="Zeng Q."/>
            <person name="Gargeya S."/>
            <person name="Fitzgerald M."/>
            <person name="Haas B."/>
            <person name="Abouelleil A."/>
            <person name="Alvarado L."/>
            <person name="Arachchi H.M."/>
            <person name="Berlin A."/>
            <person name="Chapman S.B."/>
            <person name="Gearin G."/>
            <person name="Goldberg J."/>
            <person name="Griggs A."/>
            <person name="Gujja S."/>
            <person name="Hansen M."/>
            <person name="Heiman D."/>
            <person name="Howarth C."/>
            <person name="Larimer J."/>
            <person name="Lui A."/>
            <person name="MacDonald P.J.P."/>
            <person name="McCowen C."/>
            <person name="Montmayeur A."/>
            <person name="Murphy C."/>
            <person name="Neiman D."/>
            <person name="Pearson M."/>
            <person name="Priest M."/>
            <person name="Roberts A."/>
            <person name="Saif S."/>
            <person name="Shea T."/>
            <person name="Sisk P."/>
            <person name="Stolte C."/>
            <person name="Sykes S."/>
            <person name="Wortman J."/>
            <person name="Nusbaum C."/>
            <person name="Birren B."/>
        </authorList>
    </citation>
    <scope>NUCLEOTIDE SEQUENCE [LARGE SCALE GENOMIC DNA]</scope>
    <source>
        <strain evidence="15 16">F0424</strain>
    </source>
</reference>
<feature type="region of interest" description="Disordered" evidence="11">
    <location>
        <begin position="1"/>
        <end position="38"/>
    </location>
</feature>
<dbReference type="PROSITE" id="PS50929">
    <property type="entry name" value="ABC_TM1F"/>
    <property type="match status" value="1"/>
</dbReference>
<dbReference type="EMBL" id="AGZS01000003">
    <property type="protein sequence ID" value="EJD64824.1"/>
    <property type="molecule type" value="Genomic_DNA"/>
</dbReference>
<evidence type="ECO:0000256" key="5">
    <source>
        <dbReference type="ARBA" id="ARBA00022692"/>
    </source>
</evidence>
<keyword evidence="3" id="KW-1003">Cell membrane</keyword>
<dbReference type="SMART" id="SM00382">
    <property type="entry name" value="AAA"/>
    <property type="match status" value="1"/>
</dbReference>
<accession>J0WZ02</accession>
<comment type="similarity">
    <text evidence="10">Belongs to the ABC transporter superfamily. Siderophore-Fe(3+) uptake transporter (SIUT) (TC 3.A.1.21) family.</text>
</comment>
<evidence type="ECO:0000256" key="9">
    <source>
        <dbReference type="ARBA" id="ARBA00023136"/>
    </source>
</evidence>
<evidence type="ECO:0000256" key="6">
    <source>
        <dbReference type="ARBA" id="ARBA00022741"/>
    </source>
</evidence>
<feature type="transmembrane region" description="Helical" evidence="12">
    <location>
        <begin position="207"/>
        <end position="231"/>
    </location>
</feature>
<feature type="transmembrane region" description="Helical" evidence="12">
    <location>
        <begin position="183"/>
        <end position="201"/>
    </location>
</feature>
<dbReference type="PANTHER" id="PTHR43394:SF1">
    <property type="entry name" value="ATP-BINDING CASSETTE SUB-FAMILY B MEMBER 10, MITOCHONDRIAL"/>
    <property type="match status" value="1"/>
</dbReference>
<evidence type="ECO:0000256" key="1">
    <source>
        <dbReference type="ARBA" id="ARBA00004429"/>
    </source>
</evidence>
<evidence type="ECO:0000256" key="8">
    <source>
        <dbReference type="ARBA" id="ARBA00022989"/>
    </source>
</evidence>
<dbReference type="GO" id="GO:0005886">
    <property type="term" value="C:plasma membrane"/>
    <property type="evidence" value="ECO:0007669"/>
    <property type="project" value="UniProtKB-SubCell"/>
</dbReference>
<comment type="subcellular location">
    <subcellularLocation>
        <location evidence="1">Cell inner membrane</location>
        <topology evidence="1">Multi-pass membrane protein</topology>
    </subcellularLocation>
</comment>
<feature type="domain" description="ABC transmembrane type-1" evidence="14">
    <location>
        <begin position="70"/>
        <end position="352"/>
    </location>
</feature>
<dbReference type="OrthoDB" id="9806127at2"/>
<evidence type="ECO:0000256" key="4">
    <source>
        <dbReference type="ARBA" id="ARBA00022519"/>
    </source>
</evidence>
<keyword evidence="8 12" id="KW-1133">Transmembrane helix</keyword>
<dbReference type="PROSITE" id="PS50893">
    <property type="entry name" value="ABC_TRANSPORTER_2"/>
    <property type="match status" value="1"/>
</dbReference>
<feature type="domain" description="ABC transporter" evidence="13">
    <location>
        <begin position="387"/>
        <end position="623"/>
    </location>
</feature>
<dbReference type="GO" id="GO:0015421">
    <property type="term" value="F:ABC-type oligopeptide transporter activity"/>
    <property type="evidence" value="ECO:0007669"/>
    <property type="project" value="TreeGrafter"/>
</dbReference>
<evidence type="ECO:0000256" key="12">
    <source>
        <dbReference type="SAM" id="Phobius"/>
    </source>
</evidence>
<dbReference type="FunFam" id="3.40.50.300:FF:000221">
    <property type="entry name" value="Multidrug ABC transporter ATP-binding protein"/>
    <property type="match status" value="1"/>
</dbReference>
<sequence length="634" mass="69903">MTQRSSATARRDSNTHSSLNTDMREDQDGQTEDDIAAGDYSSGNSATLKDFSTVYGTVRNYKKFAWATPFLVAGEVAMELLIPFLMAILIDRGVSARNMSEVWKWGIILVIVAFISLAFGIGAGKTSAVASAGLAKNLRHDLFRKVQGFSFTNIDSFSTGSLVTRLTTDVTNVQNAYQMLIRIAFRAPLMIIFAWLFTFRISPDISFIFLVVAPLLALVLVALGMSVHPIFVRVFRRYDRLNNRVEENLAGVRVVKSFTREGYEDNRFMQVSQRIYDSFVKAELRLSWIMPAMYTAIYTTILLLSWIAAHQIVDSGNNEALGMTTGNLTSLFSYTLQILMALMMVAMIFIMVIISRASTGRIAAVLREESTVTTPAKPVSGVKDGSIYFSHVTFRYNENSEKPVLSDISLDIPSGTTLGIVGGTGSAKSSLVQLIPRLYDASEGTVQVGGTDVRGYELDILRQSIGMVLQKNILFSGTVAENLRWGNPDATDEEVMRAAKLAQADEFIQGFPDKYDTYLEQGGANVSGGQKQRLCIARALLKKPKILILDDSTSAVDTKTDALIRQAFATEIPNTTIIIIAQRLSSVENADNIIMMDNGHIAAQGNHNELLRTSDEYRSIYESQNNSEVISDGE</sequence>
<evidence type="ECO:0008006" key="17">
    <source>
        <dbReference type="Google" id="ProtNLM"/>
    </source>
</evidence>
<dbReference type="RefSeq" id="WP_007147763.1">
    <property type="nucleotide sequence ID" value="NZ_AKCI01000001.1"/>
</dbReference>
<dbReference type="SUPFAM" id="SSF90123">
    <property type="entry name" value="ABC transporter transmembrane region"/>
    <property type="match status" value="1"/>
</dbReference>
<evidence type="ECO:0000313" key="16">
    <source>
        <dbReference type="Proteomes" id="UP000006415"/>
    </source>
</evidence>
<keyword evidence="7" id="KW-0067">ATP-binding</keyword>
<feature type="transmembrane region" description="Helical" evidence="12">
    <location>
        <begin position="102"/>
        <end position="121"/>
    </location>
</feature>
<dbReference type="InterPro" id="IPR036640">
    <property type="entry name" value="ABC1_TM_sf"/>
</dbReference>
<dbReference type="Proteomes" id="UP000006415">
    <property type="component" value="Unassembled WGS sequence"/>
</dbReference>